<dbReference type="OrthoDB" id="8594924at2"/>
<dbReference type="AlphaFoldDB" id="A0A845MES6"/>
<comment type="caution">
    <text evidence="1">The sequence shown here is derived from an EMBL/GenBank/DDBJ whole genome shotgun (WGS) entry which is preliminary data.</text>
</comment>
<dbReference type="EMBL" id="WTVA01000003">
    <property type="protein sequence ID" value="MZR22478.1"/>
    <property type="molecule type" value="Genomic_DNA"/>
</dbReference>
<dbReference type="InterPro" id="IPR021070">
    <property type="entry name" value="Killing_trait_RebB"/>
</dbReference>
<dbReference type="Pfam" id="PF11747">
    <property type="entry name" value="RebB"/>
    <property type="match status" value="1"/>
</dbReference>
<gene>
    <name evidence="1" type="ORF">GQF03_09045</name>
</gene>
<accession>A0A845MES6</accession>
<reference evidence="1 2" key="1">
    <citation type="journal article" date="2014" name="Int. J. Syst. Evol. Microbiol.">
        <title>Sneathiella chungangensis sp. nov., isolated from a marine sand, and emended description of the genus Sneathiella.</title>
        <authorList>
            <person name="Siamphan C."/>
            <person name="Kim H."/>
            <person name="Lee J.S."/>
            <person name="Kim W."/>
        </authorList>
    </citation>
    <scope>NUCLEOTIDE SEQUENCE [LARGE SCALE GENOMIC DNA]</scope>
    <source>
        <strain evidence="1 2">KCTC 32476</strain>
    </source>
</reference>
<evidence type="ECO:0000313" key="1">
    <source>
        <dbReference type="EMBL" id="MZR22478.1"/>
    </source>
</evidence>
<proteinExistence type="predicted"/>
<evidence type="ECO:0000313" key="2">
    <source>
        <dbReference type="Proteomes" id="UP000445696"/>
    </source>
</evidence>
<name>A0A845MES6_9PROT</name>
<dbReference type="Proteomes" id="UP000445696">
    <property type="component" value="Unassembled WGS sequence"/>
</dbReference>
<keyword evidence="2" id="KW-1185">Reference proteome</keyword>
<organism evidence="1 2">
    <name type="scientific">Sneathiella chungangensis</name>
    <dbReference type="NCBI Taxonomy" id="1418234"/>
    <lineage>
        <taxon>Bacteria</taxon>
        <taxon>Pseudomonadati</taxon>
        <taxon>Pseudomonadota</taxon>
        <taxon>Alphaproteobacteria</taxon>
        <taxon>Sneathiellales</taxon>
        <taxon>Sneathiellaceae</taxon>
        <taxon>Sneathiella</taxon>
    </lineage>
</organism>
<sequence>MTSESYVNSQITGSIAQTNLSVLGDAPAEAMAILYQQMAHTIGLALQNVNSQQQHSYSIHNAITIAASKQLLSTDPAAAAKASQELLAGSAIPENLAALQAVVNELGKQQQ</sequence>
<protein>
    <submittedName>
        <fullName evidence="1">R body protein</fullName>
    </submittedName>
</protein>
<dbReference type="RefSeq" id="WP_161338916.1">
    <property type="nucleotide sequence ID" value="NZ_JBHSDG010000005.1"/>
</dbReference>